<sequence length="68" mass="7758">MIIPSNKQFYTADAHRQIRECRPVNVIYQGFYQAFGKVQITTETVENPLRFPGHKTAGARFESGRITA</sequence>
<evidence type="ECO:0000313" key="1">
    <source>
        <dbReference type="EMBL" id="MPV86528.1"/>
    </source>
</evidence>
<dbReference type="EMBL" id="WHNW01000007">
    <property type="protein sequence ID" value="MPV86528.1"/>
    <property type="molecule type" value="Genomic_DNA"/>
</dbReference>
<dbReference type="InParanoid" id="A0A6N7F160"/>
<comment type="caution">
    <text evidence="1">The sequence shown here is derived from an EMBL/GenBank/DDBJ whole genome shotgun (WGS) entry which is preliminary data.</text>
</comment>
<organism evidence="1 2">
    <name type="scientific">Ostreibacterium oceani</name>
    <dbReference type="NCBI Taxonomy" id="2654998"/>
    <lineage>
        <taxon>Bacteria</taxon>
        <taxon>Pseudomonadati</taxon>
        <taxon>Pseudomonadota</taxon>
        <taxon>Gammaproteobacteria</taxon>
        <taxon>Cardiobacteriales</taxon>
        <taxon>Ostreibacteriaceae</taxon>
        <taxon>Ostreibacterium</taxon>
    </lineage>
</organism>
<reference evidence="1 2" key="1">
    <citation type="submission" date="2019-10" db="EMBL/GenBank/DDBJ databases">
        <title>Cardiobacteriales fam. a chemoheterotrophic member of the order Cardiobacteriales, and proposal of Cardiobacteriales fam. nov.</title>
        <authorList>
            <person name="Wang C."/>
        </authorList>
    </citation>
    <scope>NUCLEOTIDE SEQUENCE [LARGE SCALE GENOMIC DNA]</scope>
    <source>
        <strain evidence="1 2">ML27</strain>
    </source>
</reference>
<keyword evidence="2" id="KW-1185">Reference proteome</keyword>
<dbReference type="Proteomes" id="UP000471298">
    <property type="component" value="Unassembled WGS sequence"/>
</dbReference>
<name>A0A6N7F160_9GAMM</name>
<evidence type="ECO:0000313" key="2">
    <source>
        <dbReference type="Proteomes" id="UP000471298"/>
    </source>
</evidence>
<proteinExistence type="predicted"/>
<dbReference type="AlphaFoldDB" id="A0A6N7F160"/>
<dbReference type="RefSeq" id="WP_152810515.1">
    <property type="nucleotide sequence ID" value="NZ_WHNW01000007.1"/>
</dbReference>
<accession>A0A6N7F160</accession>
<gene>
    <name evidence="1" type="ORF">GCU85_07265</name>
</gene>
<protein>
    <submittedName>
        <fullName evidence="1">Uncharacterized protein</fullName>
    </submittedName>
</protein>